<proteinExistence type="predicted"/>
<reference evidence="1" key="1">
    <citation type="submission" date="2014-09" db="EMBL/GenBank/DDBJ databases">
        <authorList>
            <person name="Magalhaes I.L.F."/>
            <person name="Oliveira U."/>
            <person name="Santos F.R."/>
            <person name="Vidigal T.H.D.A."/>
            <person name="Brescovit A.D."/>
            <person name="Santos A.J."/>
        </authorList>
    </citation>
    <scope>NUCLEOTIDE SEQUENCE</scope>
    <source>
        <tissue evidence="1">Shoot tissue taken approximately 20 cm above the soil surface</tissue>
    </source>
</reference>
<name>A0A0A9D9B0_ARUDO</name>
<dbReference type="EMBL" id="GBRH01215645">
    <property type="protein sequence ID" value="JAD82250.1"/>
    <property type="molecule type" value="Transcribed_RNA"/>
</dbReference>
<dbReference type="AlphaFoldDB" id="A0A0A9D9B0"/>
<evidence type="ECO:0000313" key="1">
    <source>
        <dbReference type="EMBL" id="JAD82250.1"/>
    </source>
</evidence>
<reference evidence="1" key="2">
    <citation type="journal article" date="2015" name="Data Brief">
        <title>Shoot transcriptome of the giant reed, Arundo donax.</title>
        <authorList>
            <person name="Barrero R.A."/>
            <person name="Guerrero F.D."/>
            <person name="Moolhuijzen P."/>
            <person name="Goolsby J.A."/>
            <person name="Tidwell J."/>
            <person name="Bellgard S.E."/>
            <person name="Bellgard M.I."/>
        </authorList>
    </citation>
    <scope>NUCLEOTIDE SEQUENCE</scope>
    <source>
        <tissue evidence="1">Shoot tissue taken approximately 20 cm above the soil surface</tissue>
    </source>
</reference>
<organism evidence="1">
    <name type="scientific">Arundo donax</name>
    <name type="common">Giant reed</name>
    <name type="synonym">Donax arundinaceus</name>
    <dbReference type="NCBI Taxonomy" id="35708"/>
    <lineage>
        <taxon>Eukaryota</taxon>
        <taxon>Viridiplantae</taxon>
        <taxon>Streptophyta</taxon>
        <taxon>Embryophyta</taxon>
        <taxon>Tracheophyta</taxon>
        <taxon>Spermatophyta</taxon>
        <taxon>Magnoliopsida</taxon>
        <taxon>Liliopsida</taxon>
        <taxon>Poales</taxon>
        <taxon>Poaceae</taxon>
        <taxon>PACMAD clade</taxon>
        <taxon>Arundinoideae</taxon>
        <taxon>Arundineae</taxon>
        <taxon>Arundo</taxon>
    </lineage>
</organism>
<sequence>MRERRLLLLWRRPPPPLEAMPSVSGS</sequence>
<accession>A0A0A9D9B0</accession>
<protein>
    <submittedName>
        <fullName evidence="1">Uncharacterized protein</fullName>
    </submittedName>
</protein>